<feature type="binding site" evidence="7">
    <location>
        <begin position="42"/>
        <end position="43"/>
    </location>
    <ligand>
        <name>substrate</name>
    </ligand>
</feature>
<gene>
    <name evidence="7" type="primary">murI</name>
    <name evidence="8" type="ORF">SAMN02745178_00349</name>
</gene>
<dbReference type="PROSITE" id="PS00924">
    <property type="entry name" value="ASP_GLU_RACEMASE_2"/>
    <property type="match status" value="1"/>
</dbReference>
<dbReference type="UniPathway" id="UPA00219"/>
<comment type="pathway">
    <text evidence="7">Cell wall biogenesis; peptidoglycan biosynthesis.</text>
</comment>
<dbReference type="InterPro" id="IPR001920">
    <property type="entry name" value="Asp/Glu_race"/>
</dbReference>
<name>A0A1T4WEH5_9FIRM</name>
<dbReference type="NCBIfam" id="TIGR00067">
    <property type="entry name" value="glut_race"/>
    <property type="match status" value="1"/>
</dbReference>
<sequence length="271" mass="29215">MDTRPIGVFDSGLGGLTAVRQLRRVLPGEDIVYFGDTGRVPYGSRGRDIIVQYARQDIRFLLQQDVKFIIAACGTVSSTYPPEEAARLPVPFTGVVGATARAAVDATRNRKIGIIGTAATVRSGSYAAIIRDMMPDVQIFARACPMFVPLVENGYFNDGNPVTKLIIAEYLQELKDAGVDTLILGCTHYPLLKKMIGDFMGDEVHLVDSGKVTAQAAAAALDDLGLLNGKKTGGTARYFVSDTPDNFDELAHTFLGEYAGGTVERIAIETY</sequence>
<reference evidence="8 9" key="1">
    <citation type="submission" date="2017-02" db="EMBL/GenBank/DDBJ databases">
        <authorList>
            <person name="Peterson S.W."/>
        </authorList>
    </citation>
    <scope>NUCLEOTIDE SEQUENCE [LARGE SCALE GENOMIC DNA]</scope>
    <source>
        <strain evidence="8 9">ATCC 27749</strain>
    </source>
</reference>
<dbReference type="InterPro" id="IPR033134">
    <property type="entry name" value="Asp/Glu_racemase_AS_2"/>
</dbReference>
<dbReference type="GO" id="GO:0008881">
    <property type="term" value="F:glutamate racemase activity"/>
    <property type="evidence" value="ECO:0007669"/>
    <property type="project" value="UniProtKB-UniRule"/>
</dbReference>
<proteinExistence type="inferred from homology"/>
<dbReference type="GO" id="GO:0071555">
    <property type="term" value="P:cell wall organization"/>
    <property type="evidence" value="ECO:0007669"/>
    <property type="project" value="UniProtKB-KW"/>
</dbReference>
<keyword evidence="5 7" id="KW-0413">Isomerase</keyword>
<evidence type="ECO:0000256" key="3">
    <source>
        <dbReference type="ARBA" id="ARBA00022960"/>
    </source>
</evidence>
<evidence type="ECO:0000256" key="4">
    <source>
        <dbReference type="ARBA" id="ARBA00022984"/>
    </source>
</evidence>
<dbReference type="PANTHER" id="PTHR21198">
    <property type="entry name" value="GLUTAMATE RACEMASE"/>
    <property type="match status" value="1"/>
</dbReference>
<dbReference type="Pfam" id="PF01177">
    <property type="entry name" value="Asp_Glu_race"/>
    <property type="match status" value="1"/>
</dbReference>
<feature type="active site" description="Proton donor/acceptor" evidence="7">
    <location>
        <position position="73"/>
    </location>
</feature>
<dbReference type="RefSeq" id="WP_078783371.1">
    <property type="nucleotide sequence ID" value="NZ_CAKVTM010000014.1"/>
</dbReference>
<evidence type="ECO:0000313" key="9">
    <source>
        <dbReference type="Proteomes" id="UP000190286"/>
    </source>
</evidence>
<comment type="caution">
    <text evidence="7">Lacks conserved residue(s) required for the propagation of feature annotation.</text>
</comment>
<dbReference type="InterPro" id="IPR004391">
    <property type="entry name" value="Glu_race"/>
</dbReference>
<comment type="similarity">
    <text evidence="7">Belongs to the aspartate/glutamate racemases family.</text>
</comment>
<feature type="binding site" evidence="7">
    <location>
        <begin position="187"/>
        <end position="188"/>
    </location>
    <ligand>
        <name>substrate</name>
    </ligand>
</feature>
<dbReference type="InterPro" id="IPR015942">
    <property type="entry name" value="Asp/Glu/hydantoin_racemase"/>
</dbReference>
<organism evidence="8 9">
    <name type="scientific">Gemmiger formicilis</name>
    <dbReference type="NCBI Taxonomy" id="745368"/>
    <lineage>
        <taxon>Bacteria</taxon>
        <taxon>Bacillati</taxon>
        <taxon>Bacillota</taxon>
        <taxon>Clostridia</taxon>
        <taxon>Eubacteriales</taxon>
        <taxon>Gemmiger</taxon>
    </lineage>
</organism>
<dbReference type="FunFam" id="3.40.50.1860:FF:000001">
    <property type="entry name" value="Glutamate racemase"/>
    <property type="match status" value="1"/>
</dbReference>
<accession>A0A1T4WEH5</accession>
<keyword evidence="4 7" id="KW-0573">Peptidoglycan synthesis</keyword>
<dbReference type="GeneID" id="93336844"/>
<evidence type="ECO:0000256" key="1">
    <source>
        <dbReference type="ARBA" id="ARBA00001602"/>
    </source>
</evidence>
<comment type="function">
    <text evidence="7">Provides the (R)-glutamate required for cell wall biosynthesis.</text>
</comment>
<dbReference type="OrthoDB" id="9801055at2"/>
<dbReference type="SUPFAM" id="SSF53681">
    <property type="entry name" value="Aspartate/glutamate racemase"/>
    <property type="match status" value="2"/>
</dbReference>
<protein>
    <recommendedName>
        <fullName evidence="2 7">Glutamate racemase</fullName>
        <ecNumber evidence="2 7">5.1.1.3</ecNumber>
    </recommendedName>
</protein>
<evidence type="ECO:0000313" key="8">
    <source>
        <dbReference type="EMBL" id="SKA75061.1"/>
    </source>
</evidence>
<dbReference type="Gene3D" id="3.40.50.1860">
    <property type="match status" value="2"/>
</dbReference>
<dbReference type="HAMAP" id="MF_00258">
    <property type="entry name" value="Glu_racemase"/>
    <property type="match status" value="1"/>
</dbReference>
<dbReference type="STRING" id="745368.SAMN02745178_00349"/>
<feature type="active site" description="Proton donor/acceptor" evidence="7">
    <location>
        <position position="186"/>
    </location>
</feature>
<dbReference type="Proteomes" id="UP000190286">
    <property type="component" value="Unassembled WGS sequence"/>
</dbReference>
<feature type="binding site" evidence="7">
    <location>
        <begin position="10"/>
        <end position="11"/>
    </location>
    <ligand>
        <name>substrate</name>
    </ligand>
</feature>
<evidence type="ECO:0000256" key="2">
    <source>
        <dbReference type="ARBA" id="ARBA00013090"/>
    </source>
</evidence>
<keyword evidence="6 7" id="KW-0961">Cell wall biogenesis/degradation</keyword>
<dbReference type="GO" id="GO:0008360">
    <property type="term" value="P:regulation of cell shape"/>
    <property type="evidence" value="ECO:0007669"/>
    <property type="project" value="UniProtKB-KW"/>
</dbReference>
<comment type="catalytic activity">
    <reaction evidence="1 7">
        <text>L-glutamate = D-glutamate</text>
        <dbReference type="Rhea" id="RHEA:12813"/>
        <dbReference type="ChEBI" id="CHEBI:29985"/>
        <dbReference type="ChEBI" id="CHEBI:29986"/>
        <dbReference type="EC" id="5.1.1.3"/>
    </reaction>
</comment>
<keyword evidence="9" id="KW-1185">Reference proteome</keyword>
<dbReference type="EMBL" id="FUYF01000002">
    <property type="protein sequence ID" value="SKA75061.1"/>
    <property type="molecule type" value="Genomic_DNA"/>
</dbReference>
<evidence type="ECO:0000256" key="5">
    <source>
        <dbReference type="ARBA" id="ARBA00023235"/>
    </source>
</evidence>
<evidence type="ECO:0000256" key="6">
    <source>
        <dbReference type="ARBA" id="ARBA00023316"/>
    </source>
</evidence>
<dbReference type="GO" id="GO:0009252">
    <property type="term" value="P:peptidoglycan biosynthetic process"/>
    <property type="evidence" value="ECO:0007669"/>
    <property type="project" value="UniProtKB-UniRule"/>
</dbReference>
<evidence type="ECO:0000256" key="7">
    <source>
        <dbReference type="HAMAP-Rule" id="MF_00258"/>
    </source>
</evidence>
<dbReference type="EC" id="5.1.1.3" evidence="2 7"/>
<dbReference type="PANTHER" id="PTHR21198:SF2">
    <property type="entry name" value="GLUTAMATE RACEMASE"/>
    <property type="match status" value="1"/>
</dbReference>
<keyword evidence="3 7" id="KW-0133">Cell shape</keyword>
<dbReference type="AlphaFoldDB" id="A0A1T4WEH5"/>